<keyword evidence="7" id="KW-0449">Lipoprotein</keyword>
<feature type="transmembrane region" description="Helical" evidence="11">
    <location>
        <begin position="207"/>
        <end position="231"/>
    </location>
</feature>
<dbReference type="Proteomes" id="UP000298787">
    <property type="component" value="Chromosome 4"/>
</dbReference>
<dbReference type="PROSITE" id="PS50262">
    <property type="entry name" value="G_PROTEIN_RECEP_F1_2"/>
    <property type="match status" value="1"/>
</dbReference>
<reference evidence="13 14" key="1">
    <citation type="submission" date="2019-01" db="EMBL/GenBank/DDBJ databases">
        <title>Genome Assembly of Collichthys lucidus.</title>
        <authorList>
            <person name="Cai M."/>
            <person name="Xiao S."/>
        </authorList>
    </citation>
    <scope>NUCLEOTIDE SEQUENCE [LARGE SCALE GENOMIC DNA]</scope>
    <source>
        <strain evidence="13">JT15FE1705JMU</strain>
        <tissue evidence="13">Muscle</tissue>
    </source>
</reference>
<gene>
    <name evidence="13" type="ORF">D9C73_004082</name>
</gene>
<keyword evidence="3 11" id="KW-0812">Transmembrane</keyword>
<evidence type="ECO:0000259" key="12">
    <source>
        <dbReference type="PROSITE" id="PS50262"/>
    </source>
</evidence>
<evidence type="ECO:0000256" key="10">
    <source>
        <dbReference type="PIRSR" id="PIRSR601681-50"/>
    </source>
</evidence>
<evidence type="ECO:0000256" key="4">
    <source>
        <dbReference type="ARBA" id="ARBA00022989"/>
    </source>
</evidence>
<keyword evidence="10" id="KW-1015">Disulfide bond</keyword>
<dbReference type="SUPFAM" id="SSF81321">
    <property type="entry name" value="Family A G protein-coupled receptor-like"/>
    <property type="match status" value="1"/>
</dbReference>
<organism evidence="13 14">
    <name type="scientific">Collichthys lucidus</name>
    <name type="common">Big head croaker</name>
    <name type="synonym">Sciaena lucida</name>
    <dbReference type="NCBI Taxonomy" id="240159"/>
    <lineage>
        <taxon>Eukaryota</taxon>
        <taxon>Metazoa</taxon>
        <taxon>Chordata</taxon>
        <taxon>Craniata</taxon>
        <taxon>Vertebrata</taxon>
        <taxon>Euteleostomi</taxon>
        <taxon>Actinopterygii</taxon>
        <taxon>Neopterygii</taxon>
        <taxon>Teleostei</taxon>
        <taxon>Neoteleostei</taxon>
        <taxon>Acanthomorphata</taxon>
        <taxon>Eupercaria</taxon>
        <taxon>Sciaenidae</taxon>
        <taxon>Collichthys</taxon>
    </lineage>
</organism>
<keyword evidence="14" id="KW-1185">Reference proteome</keyword>
<dbReference type="PRINTS" id="PR00244">
    <property type="entry name" value="NEUROKININR"/>
</dbReference>
<keyword evidence="8 13" id="KW-0675">Receptor</keyword>
<evidence type="ECO:0000256" key="8">
    <source>
        <dbReference type="ARBA" id="ARBA00023170"/>
    </source>
</evidence>
<feature type="transmembrane region" description="Helical" evidence="11">
    <location>
        <begin position="33"/>
        <end position="59"/>
    </location>
</feature>
<keyword evidence="6 11" id="KW-0472">Membrane</keyword>
<evidence type="ECO:0000256" key="1">
    <source>
        <dbReference type="ARBA" id="ARBA00004651"/>
    </source>
</evidence>
<dbReference type="PRINTS" id="PR00237">
    <property type="entry name" value="GPCRRHODOPSN"/>
</dbReference>
<dbReference type="InterPro" id="IPR017452">
    <property type="entry name" value="GPCR_Rhodpsn_7TM"/>
</dbReference>
<name>A0A4U5UA91_COLLU</name>
<dbReference type="GO" id="GO:1902093">
    <property type="term" value="P:positive regulation of flagellated sperm motility"/>
    <property type="evidence" value="ECO:0007669"/>
    <property type="project" value="TreeGrafter"/>
</dbReference>
<keyword evidence="5" id="KW-0297">G-protein coupled receptor</keyword>
<evidence type="ECO:0000256" key="3">
    <source>
        <dbReference type="ARBA" id="ARBA00022692"/>
    </source>
</evidence>
<evidence type="ECO:0000256" key="5">
    <source>
        <dbReference type="ARBA" id="ARBA00023040"/>
    </source>
</evidence>
<dbReference type="GO" id="GO:0005886">
    <property type="term" value="C:plasma membrane"/>
    <property type="evidence" value="ECO:0007669"/>
    <property type="project" value="UniProtKB-SubCell"/>
</dbReference>
<feature type="transmembrane region" description="Helical" evidence="11">
    <location>
        <begin position="258"/>
        <end position="278"/>
    </location>
</feature>
<dbReference type="Pfam" id="PF00001">
    <property type="entry name" value="7tm_1"/>
    <property type="match status" value="1"/>
</dbReference>
<feature type="transmembrane region" description="Helical" evidence="11">
    <location>
        <begin position="99"/>
        <end position="122"/>
    </location>
</feature>
<feature type="transmembrane region" description="Helical" evidence="11">
    <location>
        <begin position="71"/>
        <end position="93"/>
    </location>
</feature>
<dbReference type="PANTHER" id="PTHR46925">
    <property type="entry name" value="G-PROTEIN COUPLED RECEPTOR TKR-1-RELATED"/>
    <property type="match status" value="1"/>
</dbReference>
<dbReference type="GO" id="GO:0016497">
    <property type="term" value="F:substance K receptor activity"/>
    <property type="evidence" value="ECO:0007669"/>
    <property type="project" value="TreeGrafter"/>
</dbReference>
<feature type="disulfide bond" evidence="10">
    <location>
        <begin position="106"/>
        <end position="192"/>
    </location>
</feature>
<protein>
    <submittedName>
        <fullName evidence="13">Neuromedin-K receptor</fullName>
    </submittedName>
</protein>
<dbReference type="InterPro" id="IPR001681">
    <property type="entry name" value="Neurokn_rcpt"/>
</dbReference>
<evidence type="ECO:0000256" key="9">
    <source>
        <dbReference type="ARBA" id="ARBA00023224"/>
    </source>
</evidence>
<dbReference type="STRING" id="240159.A0A4U5UA91"/>
<feature type="transmembrane region" description="Helical" evidence="11">
    <location>
        <begin position="298"/>
        <end position="320"/>
    </location>
</feature>
<dbReference type="EMBL" id="CM014081">
    <property type="protein sequence ID" value="TKS70015.1"/>
    <property type="molecule type" value="Genomic_DNA"/>
</dbReference>
<sequence>MEATSFPLSVTADWLEDGNETAGNQFQQPDWQVALWAIAYSLIILVSITGNVTVIWIILAHRRMRTVTNYFIVNLAFSDVSMATFNTLFNFVYALHNDWYFGLGYCRFQNFFPITAMFSSILDGCHRSGQTFSLASSAAAARYMAIIHPLKPRLSSTSTKVVIAVIWIVAVSLAFPQCYYSVTRFYYPRTVCMVDWPDDYGGTHQLSYQYAVILLIYLVPLLVMLVTYSIVGQSLWGGRIPGEATDHYHSQITAKRKVVKMMVVVVVTFALCWLPYHIYFILGSFNRDIYKQHYIQQVYLAIFWLAMSSTMYNPIIYCCLNQRYKTYSHLETHQLSPKKENRKPSLPSFCRFRSGFRHAFAWCPFIKVSEEDKMELQHTHTFRVTMTRSHRKDSGYAHTSISIKTNNAFDTNTAVSAELNTERDASMQLRKQTSFNTSNNRSDDIKCPAAKLMQHTH</sequence>
<dbReference type="Gene3D" id="1.20.1070.10">
    <property type="entry name" value="Rhodopsin 7-helix transmembrane proteins"/>
    <property type="match status" value="1"/>
</dbReference>
<feature type="domain" description="G-protein coupled receptors family 1 profile" evidence="12">
    <location>
        <begin position="50"/>
        <end position="317"/>
    </location>
</feature>
<dbReference type="PANTHER" id="PTHR46925:SF3">
    <property type="entry name" value="SUBSTANCE-K RECEPTOR"/>
    <property type="match status" value="1"/>
</dbReference>
<keyword evidence="4 11" id="KW-1133">Transmembrane helix</keyword>
<keyword evidence="2" id="KW-1003">Cell membrane</keyword>
<keyword evidence="9" id="KW-0807">Transducer</keyword>
<accession>A0A4U5UA91</accession>
<dbReference type="AlphaFoldDB" id="A0A4U5UA91"/>
<evidence type="ECO:0000256" key="6">
    <source>
        <dbReference type="ARBA" id="ARBA00023136"/>
    </source>
</evidence>
<keyword evidence="7" id="KW-0564">Palmitate</keyword>
<evidence type="ECO:0000313" key="13">
    <source>
        <dbReference type="EMBL" id="TKS70015.1"/>
    </source>
</evidence>
<evidence type="ECO:0000256" key="11">
    <source>
        <dbReference type="SAM" id="Phobius"/>
    </source>
</evidence>
<dbReference type="GO" id="GO:0097225">
    <property type="term" value="C:sperm midpiece"/>
    <property type="evidence" value="ECO:0007669"/>
    <property type="project" value="TreeGrafter"/>
</dbReference>
<comment type="subcellular location">
    <subcellularLocation>
        <location evidence="1">Cell membrane</location>
        <topology evidence="1">Multi-pass membrane protein</topology>
    </subcellularLocation>
</comment>
<evidence type="ECO:0000256" key="7">
    <source>
        <dbReference type="ARBA" id="ARBA00023139"/>
    </source>
</evidence>
<evidence type="ECO:0000313" key="14">
    <source>
        <dbReference type="Proteomes" id="UP000298787"/>
    </source>
</evidence>
<dbReference type="InterPro" id="IPR000276">
    <property type="entry name" value="GPCR_Rhodpsn"/>
</dbReference>
<evidence type="ECO:0000256" key="2">
    <source>
        <dbReference type="ARBA" id="ARBA00022475"/>
    </source>
</evidence>
<feature type="transmembrane region" description="Helical" evidence="11">
    <location>
        <begin position="161"/>
        <end position="187"/>
    </location>
</feature>
<proteinExistence type="predicted"/>